<dbReference type="SUPFAM" id="SSF50978">
    <property type="entry name" value="WD40 repeat-like"/>
    <property type="match status" value="1"/>
</dbReference>
<feature type="repeat" description="WD" evidence="3">
    <location>
        <begin position="1019"/>
        <end position="1051"/>
    </location>
</feature>
<dbReference type="SMART" id="SM00320">
    <property type="entry name" value="WD40"/>
    <property type="match status" value="7"/>
</dbReference>
<dbReference type="InterPro" id="IPR011659">
    <property type="entry name" value="WD40"/>
</dbReference>
<dbReference type="PROSITE" id="PS50294">
    <property type="entry name" value="WD_REPEATS_REGION"/>
    <property type="match status" value="1"/>
</dbReference>
<dbReference type="InterPro" id="IPR029030">
    <property type="entry name" value="Caspase-like_dom_sf"/>
</dbReference>
<dbReference type="Gene3D" id="3.40.50.300">
    <property type="entry name" value="P-loop containing nucleotide triphosphate hydrolases"/>
    <property type="match status" value="1"/>
</dbReference>
<dbReference type="Pfam" id="PF00400">
    <property type="entry name" value="WD40"/>
    <property type="match status" value="3"/>
</dbReference>
<evidence type="ECO:0000313" key="6">
    <source>
        <dbReference type="EMBL" id="GAA1189611.1"/>
    </source>
</evidence>
<dbReference type="PROSITE" id="PS50082">
    <property type="entry name" value="WD_REPEATS_2"/>
    <property type="match status" value="2"/>
</dbReference>
<dbReference type="Gene3D" id="2.130.10.10">
    <property type="entry name" value="YVTN repeat-like/Quinoprotein amine dehydrogenase"/>
    <property type="match status" value="3"/>
</dbReference>
<dbReference type="InterPro" id="IPR036322">
    <property type="entry name" value="WD40_repeat_dom_sf"/>
</dbReference>
<dbReference type="InterPro" id="IPR011600">
    <property type="entry name" value="Pept_C14_caspase"/>
</dbReference>
<dbReference type="PROSITE" id="PS00678">
    <property type="entry name" value="WD_REPEATS_1"/>
    <property type="match status" value="1"/>
</dbReference>
<dbReference type="SUPFAM" id="SSF52129">
    <property type="entry name" value="Caspase-like"/>
    <property type="match status" value="1"/>
</dbReference>
<feature type="domain" description="Peptidase C14 caspase" evidence="4">
    <location>
        <begin position="31"/>
        <end position="128"/>
    </location>
</feature>
<organism evidence="6 7">
    <name type="scientific">Streptomyces hebeiensis</name>
    <dbReference type="NCBI Taxonomy" id="229486"/>
    <lineage>
        <taxon>Bacteria</taxon>
        <taxon>Bacillati</taxon>
        <taxon>Actinomycetota</taxon>
        <taxon>Actinomycetes</taxon>
        <taxon>Kitasatosporales</taxon>
        <taxon>Streptomycetaceae</taxon>
        <taxon>Streptomyces</taxon>
    </lineage>
</organism>
<evidence type="ECO:0000259" key="4">
    <source>
        <dbReference type="Pfam" id="PF00656"/>
    </source>
</evidence>
<evidence type="ECO:0000313" key="7">
    <source>
        <dbReference type="Proteomes" id="UP001501371"/>
    </source>
</evidence>
<keyword evidence="1 3" id="KW-0853">WD repeat</keyword>
<gene>
    <name evidence="6" type="ORF">GCM10009654_53890</name>
</gene>
<evidence type="ECO:0000256" key="2">
    <source>
        <dbReference type="ARBA" id="ARBA00022737"/>
    </source>
</evidence>
<proteinExistence type="predicted"/>
<protein>
    <recommendedName>
        <fullName evidence="8">Peptidase C14 caspase domain-containing protein</fullName>
    </recommendedName>
</protein>
<dbReference type="InterPro" id="IPR019775">
    <property type="entry name" value="WD40_repeat_CS"/>
</dbReference>
<feature type="domain" description="Nephrocystin 3-like N-terminal" evidence="5">
    <location>
        <begin position="294"/>
        <end position="458"/>
    </location>
</feature>
<reference evidence="6 7" key="1">
    <citation type="journal article" date="2019" name="Int. J. Syst. Evol. Microbiol.">
        <title>The Global Catalogue of Microorganisms (GCM) 10K type strain sequencing project: providing services to taxonomists for standard genome sequencing and annotation.</title>
        <authorList>
            <consortium name="The Broad Institute Genomics Platform"/>
            <consortium name="The Broad Institute Genome Sequencing Center for Infectious Disease"/>
            <person name="Wu L."/>
            <person name="Ma J."/>
        </authorList>
    </citation>
    <scope>NUCLEOTIDE SEQUENCE [LARGE SCALE GENOMIC DNA]</scope>
    <source>
        <strain evidence="6 7">JCM 12696</strain>
    </source>
</reference>
<feature type="repeat" description="WD" evidence="3">
    <location>
        <begin position="928"/>
        <end position="969"/>
    </location>
</feature>
<dbReference type="InterPro" id="IPR011044">
    <property type="entry name" value="Quino_amine_DH_bsu"/>
</dbReference>
<evidence type="ECO:0000256" key="1">
    <source>
        <dbReference type="ARBA" id="ARBA00022574"/>
    </source>
</evidence>
<dbReference type="EMBL" id="BAAAKV010000059">
    <property type="protein sequence ID" value="GAA1189611.1"/>
    <property type="molecule type" value="Genomic_DNA"/>
</dbReference>
<accession>A0ABN1V1W8</accession>
<name>A0ABN1V1W8_9ACTN</name>
<dbReference type="CDD" id="cd00200">
    <property type="entry name" value="WD40"/>
    <property type="match status" value="1"/>
</dbReference>
<keyword evidence="2" id="KW-0677">Repeat</keyword>
<dbReference type="InterPro" id="IPR027417">
    <property type="entry name" value="P-loop_NTPase"/>
</dbReference>
<dbReference type="InterPro" id="IPR001680">
    <property type="entry name" value="WD40_rpt"/>
</dbReference>
<sequence>MVLSIGVGCFDEGTGWEELGFVAERVAEVGAAFDRFDVRVERALDPTEVEIEGLLRRWILTEERSAADVVVIHLIGHGTQNPGGRLCFIGRDGEEVDVDRWIGKAQSRADRAPDGPRTVFLVDTCDAGTATGRQSLTDLGTDRGVWALGAAVSGSPTQRGRFTGWLAAALHRLADRDFALEVPAVDFKDFALEMFGVVRQEEEWRISVGFSLELGDGDWPFLPNPKAGGLSREQIERRRGSFGYVPGQDLGTTIATGADISDANYFVDRASGRGLVSVPQDVGFFSGRAEQLAAYRSWWAGDSPLMVVTGAVGSGKSGLLGAVVCAAHPELRRRFRQVWEPADRDLPEIAEIVAVHARQRTAQQLIDMIVSQAGLTPPAPEKPGIDDGEDNRPGATHWTVHMLREALYEEDKRRLVVIDALDESAEPDTVVRLIEALVVPSEKKTPQAPPCRILTGSRPETVAELPKALEDGSRGVLLDLDKADRTVVKDDVRHYIAALLRASEPYAGGAASEYVDIIAATAANNIAGQGTEDTRWGPFLLAGMFVHYMVTRKKPPQDLADANAHAGRAAGDLPTILEAVLDARHHAFPLLRPVLHVLARSKGDGMPLTVLRRCVEAFHDGSRQSDAVDFSKEQFTRTLVEASPFLYSQREPGGKVALYRLFHQGLADYLRTHPWNSLDAIDTAGERSLEGVLFGALVAPHLGAREGEDSWADAEPYVLRHALDHVAAAGLSDQAEALLTDPYFLVRFDPRQDPRPLDLAASASADEYRRLLATSWSAHSELTGGADRASVLAYDAHRLGMTGKQTEFTAMARALSADRQGVSHCAVWARGGASDTRSRLIHSRSTMIHDVAFSPDGELLAAATHGGVEVRSAETWQLVTPPFGRTERWVEAVAFSPDGRRLAFNTGESGQRLRMWDVETRSLKGASWPAHTGQINSVAFSPDGRMLAAGGEDHTVSVWDITANPPVEVARTRHEGAVADVAFSPDGRSLVSCGRAGLALLGMDDERKTTWLADSWSVAVAFSPDGTQLACLDSDGDVSLWATATREVTDTVSLGDVAVSGGLSFSPDGSCLAAGTSGSLKLVDMASTEVIGDLGKRDRFVQGVAFRPTPPLQLVSCALRGSLRLWKTLDQDLDDEPLDQFTSELVACSLDGRFLVVADNEESALRMYEPVSGRKLGEVPLGRHTIDEVLGFSPTGHLLAMLSAEKSLLLLRADTQPHPRIEVVSTSVKSTGRESCAFSPDGGLLAMLVTLGQPSFGAVTYPTLIKIWDTRSLRLTGRVPLPGRPDRFHFTGPDKLFVSMDGAIAVYDCSGPDKEPV</sequence>
<dbReference type="InterPro" id="IPR056884">
    <property type="entry name" value="NPHP3-like_N"/>
</dbReference>
<dbReference type="Pfam" id="PF07676">
    <property type="entry name" value="PD40"/>
    <property type="match status" value="1"/>
</dbReference>
<dbReference type="Pfam" id="PF24883">
    <property type="entry name" value="NPHP3_N"/>
    <property type="match status" value="1"/>
</dbReference>
<evidence type="ECO:0000256" key="3">
    <source>
        <dbReference type="PROSITE-ProRule" id="PRU00221"/>
    </source>
</evidence>
<dbReference type="InterPro" id="IPR015943">
    <property type="entry name" value="WD40/YVTN_repeat-like_dom_sf"/>
</dbReference>
<dbReference type="PANTHER" id="PTHR19879:SF9">
    <property type="entry name" value="TRANSCRIPTION INITIATION FACTOR TFIID SUBUNIT 5"/>
    <property type="match status" value="1"/>
</dbReference>
<dbReference type="PANTHER" id="PTHR19879">
    <property type="entry name" value="TRANSCRIPTION INITIATION FACTOR TFIID"/>
    <property type="match status" value="1"/>
</dbReference>
<evidence type="ECO:0008006" key="8">
    <source>
        <dbReference type="Google" id="ProtNLM"/>
    </source>
</evidence>
<keyword evidence="7" id="KW-1185">Reference proteome</keyword>
<dbReference type="Pfam" id="PF00656">
    <property type="entry name" value="Peptidase_C14"/>
    <property type="match status" value="1"/>
</dbReference>
<dbReference type="Proteomes" id="UP001501371">
    <property type="component" value="Unassembled WGS sequence"/>
</dbReference>
<evidence type="ECO:0000259" key="5">
    <source>
        <dbReference type="Pfam" id="PF24883"/>
    </source>
</evidence>
<dbReference type="SUPFAM" id="SSF50969">
    <property type="entry name" value="YVTN repeat-like/Quinoprotein amine dehydrogenase"/>
    <property type="match status" value="1"/>
</dbReference>
<comment type="caution">
    <text evidence="6">The sequence shown here is derived from an EMBL/GenBank/DDBJ whole genome shotgun (WGS) entry which is preliminary data.</text>
</comment>